<name>A0A2T0Q5D9_9ACTN</name>
<dbReference type="InterPro" id="IPR009057">
    <property type="entry name" value="Homeodomain-like_sf"/>
</dbReference>
<dbReference type="InterPro" id="IPR036271">
    <property type="entry name" value="Tet_transcr_reg_TetR-rel_C_sf"/>
</dbReference>
<dbReference type="InterPro" id="IPR001647">
    <property type="entry name" value="HTH_TetR"/>
</dbReference>
<protein>
    <submittedName>
        <fullName evidence="6">TetR family transcriptional regulator</fullName>
    </submittedName>
</protein>
<proteinExistence type="predicted"/>
<evidence type="ECO:0000313" key="7">
    <source>
        <dbReference type="Proteomes" id="UP000237846"/>
    </source>
</evidence>
<dbReference type="PROSITE" id="PS50977">
    <property type="entry name" value="HTH_TETR_2"/>
    <property type="match status" value="1"/>
</dbReference>
<evidence type="ECO:0000259" key="5">
    <source>
        <dbReference type="PROSITE" id="PS50977"/>
    </source>
</evidence>
<dbReference type="SUPFAM" id="SSF46689">
    <property type="entry name" value="Homeodomain-like"/>
    <property type="match status" value="1"/>
</dbReference>
<comment type="caution">
    <text evidence="6">The sequence shown here is derived from an EMBL/GenBank/DDBJ whole genome shotgun (WGS) entry which is preliminary data.</text>
</comment>
<keyword evidence="3" id="KW-0804">Transcription</keyword>
<dbReference type="PANTHER" id="PTHR30055">
    <property type="entry name" value="HTH-TYPE TRANSCRIPTIONAL REGULATOR RUTR"/>
    <property type="match status" value="1"/>
</dbReference>
<dbReference type="RefSeq" id="WP_106246741.1">
    <property type="nucleotide sequence ID" value="NZ_PVZC01000004.1"/>
</dbReference>
<sequence>MTEPKQAVSRSEQRRQTELRILRAARRSFAEHGFDRTTIRAVAREARVNPGLVMHYYGSKEELFVRATRVESAEPAAEGSPEQIAEQLLDALRTKLTSEPDGTLAVLRSMLTHPEAARGVREALNRQHGKIYESLPGEDAALRAGLTGAITLGVVVGRFLLELDGLRDAPPERIVELLEPCVQSLVGAEPRPPHGFEPCGEP</sequence>
<evidence type="ECO:0000313" key="6">
    <source>
        <dbReference type="EMBL" id="PRX99037.1"/>
    </source>
</evidence>
<dbReference type="EMBL" id="PVZC01000004">
    <property type="protein sequence ID" value="PRX99037.1"/>
    <property type="molecule type" value="Genomic_DNA"/>
</dbReference>
<feature type="DNA-binding region" description="H-T-H motif" evidence="4">
    <location>
        <begin position="38"/>
        <end position="57"/>
    </location>
</feature>
<dbReference type="GO" id="GO:0003700">
    <property type="term" value="F:DNA-binding transcription factor activity"/>
    <property type="evidence" value="ECO:0007669"/>
    <property type="project" value="TreeGrafter"/>
</dbReference>
<dbReference type="OrthoDB" id="3210235at2"/>
<dbReference type="Gene3D" id="1.10.10.60">
    <property type="entry name" value="Homeodomain-like"/>
    <property type="match status" value="1"/>
</dbReference>
<keyword evidence="7" id="KW-1185">Reference proteome</keyword>
<evidence type="ECO:0000256" key="3">
    <source>
        <dbReference type="ARBA" id="ARBA00023163"/>
    </source>
</evidence>
<keyword evidence="1" id="KW-0805">Transcription regulation</keyword>
<dbReference type="PANTHER" id="PTHR30055:SF234">
    <property type="entry name" value="HTH-TYPE TRANSCRIPTIONAL REGULATOR BETI"/>
    <property type="match status" value="1"/>
</dbReference>
<dbReference type="Pfam" id="PF00440">
    <property type="entry name" value="TetR_N"/>
    <property type="match status" value="1"/>
</dbReference>
<dbReference type="InterPro" id="IPR050109">
    <property type="entry name" value="HTH-type_TetR-like_transc_reg"/>
</dbReference>
<accession>A0A2T0Q5D9</accession>
<evidence type="ECO:0000256" key="1">
    <source>
        <dbReference type="ARBA" id="ARBA00023015"/>
    </source>
</evidence>
<dbReference type="PRINTS" id="PR00455">
    <property type="entry name" value="HTHTETR"/>
</dbReference>
<organism evidence="6 7">
    <name type="scientific">Allonocardiopsis opalescens</name>
    <dbReference type="NCBI Taxonomy" id="1144618"/>
    <lineage>
        <taxon>Bacteria</taxon>
        <taxon>Bacillati</taxon>
        <taxon>Actinomycetota</taxon>
        <taxon>Actinomycetes</taxon>
        <taxon>Streptosporangiales</taxon>
        <taxon>Allonocardiopsis</taxon>
    </lineage>
</organism>
<feature type="domain" description="HTH tetR-type" evidence="5">
    <location>
        <begin position="15"/>
        <end position="75"/>
    </location>
</feature>
<dbReference type="AlphaFoldDB" id="A0A2T0Q5D9"/>
<dbReference type="InterPro" id="IPR041678">
    <property type="entry name" value="TetR_C_16"/>
</dbReference>
<dbReference type="SUPFAM" id="SSF48498">
    <property type="entry name" value="Tetracyclin repressor-like, C-terminal domain"/>
    <property type="match status" value="1"/>
</dbReference>
<keyword evidence="2 4" id="KW-0238">DNA-binding</keyword>
<dbReference type="Proteomes" id="UP000237846">
    <property type="component" value="Unassembled WGS sequence"/>
</dbReference>
<evidence type="ECO:0000256" key="4">
    <source>
        <dbReference type="PROSITE-ProRule" id="PRU00335"/>
    </source>
</evidence>
<dbReference type="GO" id="GO:0000976">
    <property type="term" value="F:transcription cis-regulatory region binding"/>
    <property type="evidence" value="ECO:0007669"/>
    <property type="project" value="TreeGrafter"/>
</dbReference>
<dbReference type="Gene3D" id="1.10.357.10">
    <property type="entry name" value="Tetracycline Repressor, domain 2"/>
    <property type="match status" value="1"/>
</dbReference>
<reference evidence="6 7" key="1">
    <citation type="submission" date="2018-03" db="EMBL/GenBank/DDBJ databases">
        <title>Genomic Encyclopedia of Archaeal and Bacterial Type Strains, Phase II (KMG-II): from individual species to whole genera.</title>
        <authorList>
            <person name="Goeker M."/>
        </authorList>
    </citation>
    <scope>NUCLEOTIDE SEQUENCE [LARGE SCALE GENOMIC DNA]</scope>
    <source>
        <strain evidence="6 7">DSM 45601</strain>
    </source>
</reference>
<evidence type="ECO:0000256" key="2">
    <source>
        <dbReference type="ARBA" id="ARBA00023125"/>
    </source>
</evidence>
<gene>
    <name evidence="6" type="ORF">CLV72_104617</name>
</gene>
<dbReference type="Pfam" id="PF17920">
    <property type="entry name" value="TetR_C_16"/>
    <property type="match status" value="1"/>
</dbReference>